<sequence length="63" mass="7066">MEKQITIGTKTIYGEVHAIQANNGECTYFCVDRFDALNIIPEEMILECLSVSLPAMRTKSTVQ</sequence>
<keyword evidence="2" id="KW-1185">Reference proteome</keyword>
<organism evidence="1 2">
    <name type="scientific">Pseudaeromonas paramecii</name>
    <dbReference type="NCBI Taxonomy" id="2138166"/>
    <lineage>
        <taxon>Bacteria</taxon>
        <taxon>Pseudomonadati</taxon>
        <taxon>Pseudomonadota</taxon>
        <taxon>Gammaproteobacteria</taxon>
        <taxon>Aeromonadales</taxon>
        <taxon>Aeromonadaceae</taxon>
        <taxon>Pseudaeromonas</taxon>
    </lineage>
</organism>
<gene>
    <name evidence="1" type="ORF">GCM10023095_25640</name>
</gene>
<evidence type="ECO:0000313" key="2">
    <source>
        <dbReference type="Proteomes" id="UP001501321"/>
    </source>
</evidence>
<name>A0ABP8QGT7_9GAMM</name>
<dbReference type="Proteomes" id="UP001501321">
    <property type="component" value="Unassembled WGS sequence"/>
</dbReference>
<dbReference type="RefSeq" id="WP_345013732.1">
    <property type="nucleotide sequence ID" value="NZ_BAABFC010000017.1"/>
</dbReference>
<reference evidence="2" key="1">
    <citation type="journal article" date="2019" name="Int. J. Syst. Evol. Microbiol.">
        <title>The Global Catalogue of Microorganisms (GCM) 10K type strain sequencing project: providing services to taxonomists for standard genome sequencing and annotation.</title>
        <authorList>
            <consortium name="The Broad Institute Genomics Platform"/>
            <consortium name="The Broad Institute Genome Sequencing Center for Infectious Disease"/>
            <person name="Wu L."/>
            <person name="Ma J."/>
        </authorList>
    </citation>
    <scope>NUCLEOTIDE SEQUENCE [LARGE SCALE GENOMIC DNA]</scope>
    <source>
        <strain evidence="2">JCM 32226</strain>
    </source>
</reference>
<dbReference type="EMBL" id="BAABFC010000017">
    <property type="protein sequence ID" value="GAA4501833.1"/>
    <property type="molecule type" value="Genomic_DNA"/>
</dbReference>
<evidence type="ECO:0000313" key="1">
    <source>
        <dbReference type="EMBL" id="GAA4501833.1"/>
    </source>
</evidence>
<proteinExistence type="predicted"/>
<protein>
    <submittedName>
        <fullName evidence="1">Uncharacterized protein</fullName>
    </submittedName>
</protein>
<comment type="caution">
    <text evidence="1">The sequence shown here is derived from an EMBL/GenBank/DDBJ whole genome shotgun (WGS) entry which is preliminary data.</text>
</comment>
<accession>A0ABP8QGT7</accession>